<feature type="compositionally biased region" description="Pro residues" evidence="1">
    <location>
        <begin position="58"/>
        <end position="67"/>
    </location>
</feature>
<dbReference type="HOGENOM" id="CLU_2812213_0_0_1"/>
<feature type="region of interest" description="Disordered" evidence="1">
    <location>
        <begin position="42"/>
        <end position="67"/>
    </location>
</feature>
<dbReference type="Proteomes" id="UP000007174">
    <property type="component" value="Unassembled WGS sequence"/>
</dbReference>
<evidence type="ECO:0000313" key="3">
    <source>
        <dbReference type="Proteomes" id="UP000007174"/>
    </source>
</evidence>
<dbReference type="VEuPathDB" id="FungiDB:CH63R_08431"/>
<organism evidence="2 3">
    <name type="scientific">Colletotrichum higginsianum (strain IMI 349063)</name>
    <name type="common">Crucifer anthracnose fungus</name>
    <dbReference type="NCBI Taxonomy" id="759273"/>
    <lineage>
        <taxon>Eukaryota</taxon>
        <taxon>Fungi</taxon>
        <taxon>Dikarya</taxon>
        <taxon>Ascomycota</taxon>
        <taxon>Pezizomycotina</taxon>
        <taxon>Sordariomycetes</taxon>
        <taxon>Hypocreomycetidae</taxon>
        <taxon>Glomerellales</taxon>
        <taxon>Glomerellaceae</taxon>
        <taxon>Colletotrichum</taxon>
        <taxon>Colletotrichum destructivum species complex</taxon>
    </lineage>
</organism>
<reference evidence="3" key="1">
    <citation type="journal article" date="2012" name="Nat. Genet.">
        <title>Lifestyle transitions in plant pathogenic Colletotrichum fungi deciphered by genome and transcriptome analyses.</title>
        <authorList>
            <person name="O'Connell R.J."/>
            <person name="Thon M.R."/>
            <person name="Hacquard S."/>
            <person name="Amyotte S.G."/>
            <person name="Kleemann J."/>
            <person name="Torres M.F."/>
            <person name="Damm U."/>
            <person name="Buiate E.A."/>
            <person name="Epstein L."/>
            <person name="Alkan N."/>
            <person name="Altmueller J."/>
            <person name="Alvarado-Balderrama L."/>
            <person name="Bauser C.A."/>
            <person name="Becker C."/>
            <person name="Birren B.W."/>
            <person name="Chen Z."/>
            <person name="Choi J."/>
            <person name="Crouch J.A."/>
            <person name="Duvick J.P."/>
            <person name="Farman M.A."/>
            <person name="Gan P."/>
            <person name="Heiman D."/>
            <person name="Henrissat B."/>
            <person name="Howard R.J."/>
            <person name="Kabbage M."/>
            <person name="Koch C."/>
            <person name="Kracher B."/>
            <person name="Kubo Y."/>
            <person name="Law A.D."/>
            <person name="Lebrun M.-H."/>
            <person name="Lee Y.-H."/>
            <person name="Miyara I."/>
            <person name="Moore N."/>
            <person name="Neumann U."/>
            <person name="Nordstroem K."/>
            <person name="Panaccione D.G."/>
            <person name="Panstruga R."/>
            <person name="Place M."/>
            <person name="Proctor R.H."/>
            <person name="Prusky D."/>
            <person name="Rech G."/>
            <person name="Reinhardt R."/>
            <person name="Rollins J.A."/>
            <person name="Rounsley S."/>
            <person name="Schardl C.L."/>
            <person name="Schwartz D.C."/>
            <person name="Shenoy N."/>
            <person name="Shirasu K."/>
            <person name="Sikhakolli U.R."/>
            <person name="Stueber K."/>
            <person name="Sukno S.A."/>
            <person name="Sweigard J.A."/>
            <person name="Takano Y."/>
            <person name="Takahara H."/>
            <person name="Trail F."/>
            <person name="van der Does H.C."/>
            <person name="Voll L.M."/>
            <person name="Will I."/>
            <person name="Young S."/>
            <person name="Zeng Q."/>
            <person name="Zhang J."/>
            <person name="Zhou S."/>
            <person name="Dickman M.B."/>
            <person name="Schulze-Lefert P."/>
            <person name="Ver Loren van Themaat E."/>
            <person name="Ma L.-J."/>
            <person name="Vaillancourt L.J."/>
        </authorList>
    </citation>
    <scope>NUCLEOTIDE SEQUENCE [LARGE SCALE GENOMIC DNA]</scope>
    <source>
        <strain evidence="3">IMI 349063</strain>
    </source>
</reference>
<accession>H1W4I1</accession>
<evidence type="ECO:0000313" key="2">
    <source>
        <dbReference type="EMBL" id="CCF47394.1"/>
    </source>
</evidence>
<dbReference type="STRING" id="759273.H1W4I1"/>
<dbReference type="AlphaFoldDB" id="H1W4I1"/>
<gene>
    <name evidence="2" type="ORF">CH063_15805</name>
</gene>
<dbReference type="EMBL" id="CACQ02009672">
    <property type="protein sequence ID" value="CCF47394.1"/>
    <property type="molecule type" value="Genomic_DNA"/>
</dbReference>
<evidence type="ECO:0000256" key="1">
    <source>
        <dbReference type="SAM" id="MobiDB-lite"/>
    </source>
</evidence>
<protein>
    <submittedName>
        <fullName evidence="2">Uncharacterized protein</fullName>
    </submittedName>
</protein>
<proteinExistence type="predicted"/>
<name>H1W4I1_COLHI</name>
<sequence>MALTQTVTIINNSGKIISTGKQLAGIFKEAKASYQEKKAAIKADRELPEESPLQTVPVEPPIPRPRR</sequence>